<keyword evidence="2" id="KW-1185">Reference proteome</keyword>
<accession>A0AAD7X2N6</accession>
<protein>
    <submittedName>
        <fullName evidence="1">Uncharacterized protein</fullName>
    </submittedName>
</protein>
<name>A0AAD7X2N6_9TELE</name>
<dbReference type="PANTHER" id="PTHR47331">
    <property type="entry name" value="PHD-TYPE DOMAIN-CONTAINING PROTEIN"/>
    <property type="match status" value="1"/>
</dbReference>
<dbReference type="AlphaFoldDB" id="A0AAD7X2N6"/>
<dbReference type="Proteomes" id="UP001221898">
    <property type="component" value="Unassembled WGS sequence"/>
</dbReference>
<evidence type="ECO:0000313" key="2">
    <source>
        <dbReference type="Proteomes" id="UP001221898"/>
    </source>
</evidence>
<gene>
    <name evidence="1" type="ORF">AAFF_G00139360</name>
</gene>
<dbReference type="EMBL" id="JAINUG010000002">
    <property type="protein sequence ID" value="KAJ8418227.1"/>
    <property type="molecule type" value="Genomic_DNA"/>
</dbReference>
<proteinExistence type="predicted"/>
<sequence>MVGEVEMTDPELRKAHVHTVKTREVSSMVNRFTKFSDWSRAVRAVARLKRFVKEFKGLQPRTNEATNIEERREAEIFIIKLVQEEAFSEDIQKIKLQKRDT</sequence>
<comment type="caution">
    <text evidence="1">The sequence shown here is derived from an EMBL/GenBank/DDBJ whole genome shotgun (WGS) entry which is preliminary data.</text>
</comment>
<dbReference type="PANTHER" id="PTHR47331:SF5">
    <property type="entry name" value="RIBONUCLEASE H"/>
    <property type="match status" value="1"/>
</dbReference>
<reference evidence="1" key="1">
    <citation type="journal article" date="2023" name="Science">
        <title>Genome structures resolve the early diversification of teleost fishes.</title>
        <authorList>
            <person name="Parey E."/>
            <person name="Louis A."/>
            <person name="Montfort J."/>
            <person name="Bouchez O."/>
            <person name="Roques C."/>
            <person name="Iampietro C."/>
            <person name="Lluch J."/>
            <person name="Castinel A."/>
            <person name="Donnadieu C."/>
            <person name="Desvignes T."/>
            <person name="Floi Bucao C."/>
            <person name="Jouanno E."/>
            <person name="Wen M."/>
            <person name="Mejri S."/>
            <person name="Dirks R."/>
            <person name="Jansen H."/>
            <person name="Henkel C."/>
            <person name="Chen W.J."/>
            <person name="Zahm M."/>
            <person name="Cabau C."/>
            <person name="Klopp C."/>
            <person name="Thompson A.W."/>
            <person name="Robinson-Rechavi M."/>
            <person name="Braasch I."/>
            <person name="Lecointre G."/>
            <person name="Bobe J."/>
            <person name="Postlethwait J.H."/>
            <person name="Berthelot C."/>
            <person name="Roest Crollius H."/>
            <person name="Guiguen Y."/>
        </authorList>
    </citation>
    <scope>NUCLEOTIDE SEQUENCE</scope>
    <source>
        <strain evidence="1">NC1722</strain>
    </source>
</reference>
<evidence type="ECO:0000313" key="1">
    <source>
        <dbReference type="EMBL" id="KAJ8418227.1"/>
    </source>
</evidence>
<organism evidence="1 2">
    <name type="scientific">Aldrovandia affinis</name>
    <dbReference type="NCBI Taxonomy" id="143900"/>
    <lineage>
        <taxon>Eukaryota</taxon>
        <taxon>Metazoa</taxon>
        <taxon>Chordata</taxon>
        <taxon>Craniata</taxon>
        <taxon>Vertebrata</taxon>
        <taxon>Euteleostomi</taxon>
        <taxon>Actinopterygii</taxon>
        <taxon>Neopterygii</taxon>
        <taxon>Teleostei</taxon>
        <taxon>Notacanthiformes</taxon>
        <taxon>Halosauridae</taxon>
        <taxon>Aldrovandia</taxon>
    </lineage>
</organism>